<evidence type="ECO:0000256" key="1">
    <source>
        <dbReference type="ARBA" id="ARBA00006100"/>
    </source>
</evidence>
<keyword evidence="2" id="KW-0004">4Fe-4S</keyword>
<dbReference type="STRING" id="62101.AB835_03010"/>
<evidence type="ECO:0000256" key="2">
    <source>
        <dbReference type="RuleBase" id="RU364116"/>
    </source>
</evidence>
<dbReference type="GO" id="GO:0005737">
    <property type="term" value="C:cytoplasm"/>
    <property type="evidence" value="ECO:0007669"/>
    <property type="project" value="UniProtKB-SubCell"/>
</dbReference>
<dbReference type="InterPro" id="IPR007197">
    <property type="entry name" value="rSAM"/>
</dbReference>
<dbReference type="InterPro" id="IPR010723">
    <property type="entry name" value="HemN_C"/>
</dbReference>
<dbReference type="PANTHER" id="PTHR13932">
    <property type="entry name" value="COPROPORPHYRINIGEN III OXIDASE"/>
    <property type="match status" value="1"/>
</dbReference>
<dbReference type="InterPro" id="IPR004559">
    <property type="entry name" value="HemW-like"/>
</dbReference>
<keyword evidence="2" id="KW-0411">Iron-sulfur</keyword>
<proteinExistence type="inferred from homology"/>
<comment type="caution">
    <text evidence="4">The sequence shown here is derived from an EMBL/GenBank/DDBJ whole genome shotgun (WGS) entry which is preliminary data.</text>
</comment>
<sequence>MLSSSTPFLRLSPLSLYIHIPWCILKCPYCDFNSHEVQLFDEDAYIKQLMLDLSHEQQWLDKRNAARKLQSIFFGGGTPSLFSAKGIGTILSGAENIVGFETDIEITLEANPGTFEQEKFSDFFHAGVNRLSIGVQSFNESQLKILKRIHNSNEAQQAVLIAQKAGFDNINLDLMHGLPKQTVDDAKRDLDIAIGLGVQHISWYQLTIEPNTVFYHQPPPLPNDEMTDNIQYHGAALLTEHGYQQYEVSAFSQQATYQSRHNTHYWQFGDYIGIGAGAHGKLTDHHNSQIIRRQKARLPEHYLSSHGPPHHKESQVKRHELALEFMMNALRLNHGVPINYFSERTGLPFSHVASHINNLQKKGLLKNSDQRIVTTKLGHRFLNSVLETFSHSDRYGY</sequence>
<dbReference type="CDD" id="cd01335">
    <property type="entry name" value="Radical_SAM"/>
    <property type="match status" value="1"/>
</dbReference>
<keyword evidence="2" id="KW-0143">Chaperone</keyword>
<comment type="similarity">
    <text evidence="1">Belongs to the anaerobic coproporphyrinogen-III oxidase family. HemW subfamily.</text>
</comment>
<dbReference type="PANTHER" id="PTHR13932:SF5">
    <property type="entry name" value="RADICAL S-ADENOSYL METHIONINE DOMAIN-CONTAINING PROTEIN 1, MITOCHONDRIAL"/>
    <property type="match status" value="1"/>
</dbReference>
<dbReference type="Pfam" id="PF04055">
    <property type="entry name" value="Radical_SAM"/>
    <property type="match status" value="1"/>
</dbReference>
<dbReference type="PROSITE" id="PS51918">
    <property type="entry name" value="RADICAL_SAM"/>
    <property type="match status" value="1"/>
</dbReference>
<dbReference type="Proteomes" id="UP000242502">
    <property type="component" value="Unassembled WGS sequence"/>
</dbReference>
<dbReference type="InterPro" id="IPR058240">
    <property type="entry name" value="rSAM_sf"/>
</dbReference>
<gene>
    <name evidence="4" type="ORF">AB835_03010</name>
</gene>
<dbReference type="SUPFAM" id="SSF102114">
    <property type="entry name" value="Radical SAM enzymes"/>
    <property type="match status" value="1"/>
</dbReference>
<dbReference type="Pfam" id="PF06969">
    <property type="entry name" value="HemN_C"/>
    <property type="match status" value="1"/>
</dbReference>
<comment type="subcellular location">
    <subcellularLocation>
        <location evidence="2">Cytoplasm</location>
    </subcellularLocation>
</comment>
<dbReference type="AlphaFoldDB" id="A0A1D2QSM2"/>
<dbReference type="SFLD" id="SFLDF00562">
    <property type="entry name" value="HemN-like__clustered_with_heat"/>
    <property type="match status" value="1"/>
</dbReference>
<name>A0A1D2QSM2_9GAMM</name>
<dbReference type="GO" id="GO:0051539">
    <property type="term" value="F:4 iron, 4 sulfur cluster binding"/>
    <property type="evidence" value="ECO:0007669"/>
    <property type="project" value="UniProtKB-UniRule"/>
</dbReference>
<dbReference type="SFLD" id="SFLDF00288">
    <property type="entry name" value="HemN-like__clustered_with_nucl"/>
    <property type="match status" value="1"/>
</dbReference>
<keyword evidence="2" id="KW-0479">Metal-binding</keyword>
<keyword evidence="2" id="KW-0963">Cytoplasm</keyword>
<keyword evidence="2" id="KW-0949">S-adenosyl-L-methionine</keyword>
<dbReference type="Gene3D" id="3.30.750.200">
    <property type="match status" value="1"/>
</dbReference>
<dbReference type="SFLD" id="SFLDG01065">
    <property type="entry name" value="anaerobic_coproporphyrinogen-I"/>
    <property type="match status" value="2"/>
</dbReference>
<organism evidence="4 5">
    <name type="scientific">Candidatus Endobugula sertula</name>
    <name type="common">Bugula neritina bacterial symbiont</name>
    <dbReference type="NCBI Taxonomy" id="62101"/>
    <lineage>
        <taxon>Bacteria</taxon>
        <taxon>Pseudomonadati</taxon>
        <taxon>Pseudomonadota</taxon>
        <taxon>Gammaproteobacteria</taxon>
        <taxon>Cellvibrionales</taxon>
        <taxon>Cellvibrionaceae</taxon>
        <taxon>Candidatus Endobugula</taxon>
    </lineage>
</organism>
<accession>A0A1D2QSM2</accession>
<dbReference type="SMART" id="SM00729">
    <property type="entry name" value="Elp3"/>
    <property type="match status" value="1"/>
</dbReference>
<evidence type="ECO:0000259" key="3">
    <source>
        <dbReference type="PROSITE" id="PS51918"/>
    </source>
</evidence>
<keyword evidence="2" id="KW-0349">Heme</keyword>
<keyword evidence="2" id="KW-0408">Iron</keyword>
<dbReference type="GO" id="GO:0006779">
    <property type="term" value="P:porphyrin-containing compound biosynthetic process"/>
    <property type="evidence" value="ECO:0007669"/>
    <property type="project" value="InterPro"/>
</dbReference>
<dbReference type="SFLD" id="SFLDS00029">
    <property type="entry name" value="Radical_SAM"/>
    <property type="match status" value="2"/>
</dbReference>
<dbReference type="GO" id="GO:0004109">
    <property type="term" value="F:coproporphyrinogen oxidase activity"/>
    <property type="evidence" value="ECO:0007669"/>
    <property type="project" value="InterPro"/>
</dbReference>
<dbReference type="EMBL" id="MDLC01000007">
    <property type="protein sequence ID" value="ODS24566.1"/>
    <property type="molecule type" value="Genomic_DNA"/>
</dbReference>
<comment type="function">
    <text evidence="2">Probably acts as a heme chaperone, transferring heme to an unknown acceptor. Binds one molecule of heme per monomer, possibly covalently. Binds 1 [4Fe-4S] cluster. The cluster is coordinated with 3 cysteines and an exchangeable S-adenosyl-L-methionine.</text>
</comment>
<dbReference type="InterPro" id="IPR006638">
    <property type="entry name" value="Elp3/MiaA/NifB-like_rSAM"/>
</dbReference>
<dbReference type="GO" id="GO:0046872">
    <property type="term" value="F:metal ion binding"/>
    <property type="evidence" value="ECO:0007669"/>
    <property type="project" value="UniProtKB-UniRule"/>
</dbReference>
<evidence type="ECO:0000313" key="5">
    <source>
        <dbReference type="Proteomes" id="UP000242502"/>
    </source>
</evidence>
<dbReference type="NCBIfam" id="TIGR00539">
    <property type="entry name" value="hemN_rel"/>
    <property type="match status" value="1"/>
</dbReference>
<evidence type="ECO:0000313" key="4">
    <source>
        <dbReference type="EMBL" id="ODS24566.1"/>
    </source>
</evidence>
<reference evidence="4 5" key="1">
    <citation type="journal article" date="2016" name="Appl. Environ. Microbiol.">
        <title>Lack of Overt Genome Reduction in the Bryostatin-Producing Bryozoan Symbiont "Candidatus Endobugula sertula".</title>
        <authorList>
            <person name="Miller I.J."/>
            <person name="Vanee N."/>
            <person name="Fong S.S."/>
            <person name="Lim-Fong G.E."/>
            <person name="Kwan J.C."/>
        </authorList>
    </citation>
    <scope>NUCLEOTIDE SEQUENCE [LARGE SCALE GENOMIC DNA]</scope>
    <source>
        <strain evidence="4">AB1-4</strain>
    </source>
</reference>
<feature type="domain" description="Radical SAM core" evidence="3">
    <location>
        <begin position="8"/>
        <end position="247"/>
    </location>
</feature>
<protein>
    <recommendedName>
        <fullName evidence="2">Heme chaperone HemW</fullName>
    </recommendedName>
</protein>
<dbReference type="InterPro" id="IPR034505">
    <property type="entry name" value="Coproporphyrinogen-III_oxidase"/>
</dbReference>